<keyword evidence="5" id="KW-0653">Protein transport</keyword>
<dbReference type="Gene3D" id="2.60.40.1170">
    <property type="entry name" value="Mu homology domain, subdomain B"/>
    <property type="match status" value="3"/>
</dbReference>
<dbReference type="Pfam" id="PF00928">
    <property type="entry name" value="Adap_comp_sub"/>
    <property type="match status" value="1"/>
</dbReference>
<evidence type="ECO:0000256" key="4">
    <source>
        <dbReference type="ARBA" id="ARBA00022679"/>
    </source>
</evidence>
<dbReference type="InterPro" id="IPR016035">
    <property type="entry name" value="Acyl_Trfase/lysoPLipase"/>
</dbReference>
<dbReference type="STRING" id="431241.G0R7T2"/>
<dbReference type="InterPro" id="IPR014043">
    <property type="entry name" value="Acyl_transferase_dom"/>
</dbReference>
<dbReference type="RefSeq" id="XP_006961918.1">
    <property type="nucleotide sequence ID" value="XM_006961856.1"/>
</dbReference>
<dbReference type="eggNOG" id="KOG2926">
    <property type="taxonomic scope" value="Eukaryota"/>
</dbReference>
<evidence type="ECO:0000256" key="3">
    <source>
        <dbReference type="ARBA" id="ARBA00022448"/>
    </source>
</evidence>
<dbReference type="Proteomes" id="UP000008984">
    <property type="component" value="Unassembled WGS sequence"/>
</dbReference>
<sequence length="1007" mass="109142">MNGVIEALHIYDDNRNPILSHTYTGRPLSASHLLALYLEHPFPRPSLIYLPNANPPTLVFSLTHSNLLFLATSSTEIEPLLVLEFLHRIVDAFEDFVGAPLLAVKLENNYDVIAQLLTEMCDAGTVSTTEPNALREVVEMEGWVDKLLGSINLPGKSPLNTTPAAPSLIAANTPAVPWRRANVRHTSNELYADVVETLSVTLAPSGRPLAAFANGTIAFTSKVSGVPDVLVTLGSPSGKHNIGGIMELPVFHPCVRLARWNERPGELSFIPPDGRFILAGYEVDLLPFTSGKSGSVSSNNLKLPVNLEMKTGLGPVGSEFEVRLQTNKIFGTPNSSAVSQLSRAGVPGRLSSPHPGSPSSPLLDDLIVTIPLPEDVRNLSDIRPSRGDASFNRAEGRLEWHIPAKEISGPTSHFGLRCTVVGSLADDEEEEFDPTGFGFGTDYAYNEPYQSTAVKSGKDKAGADDEQDPKKTAQNKILMPSSAAVSFSVKGWLASGLKIESIVLDSRKSRGLSEGVKPYKGVKYLTVSKGGTYGSCIAVLTVDSFRRLEPMIPSNPMPEPSPRQLRGYPPPATVLIVTKGDPLGSTVLSAPTMLFAASVSNASELTRALRCCAPASGASSAATCPVRWSSSRPGRPRTAIFFPGQGVQKVGMLSPWLEAFPATASHIIQEIDDVAGFKISDVIQNGPSKVLTQTTMAQPAIMATSIFILRILEREFDFRVADHFDVTLGHSLGEFTALVAGGYLAFEDSYYLVQRRAAAMSEATKKAIQEYGGEYGMVAVITEPEYMQPLIKAIRDFVGHSSDGSKSESSEDVPPIEQVLIANINSKNQIVLSGNMERIKTLIAHVRQFLGHDPRAVRLHSDSPFHSPIMKPAVTVMKNILAKKSRVPGREDEDMVTFPGLMPCISNVSARPFESKEQLKDLLARGCLETVRWWASIKYLDQEEKVRRWVGIGPGKVGRNLVGKEVGMRGKDLVKGGGVWAITDPFEVEEVLRGLEETANIVDDEEE</sequence>
<evidence type="ECO:0000256" key="1">
    <source>
        <dbReference type="ARBA" id="ARBA00004308"/>
    </source>
</evidence>
<evidence type="ECO:0000313" key="11">
    <source>
        <dbReference type="EMBL" id="EGR53120.1"/>
    </source>
</evidence>
<dbReference type="AlphaFoldDB" id="G0R7T2"/>
<feature type="region of interest" description="Disordered" evidence="9">
    <location>
        <begin position="454"/>
        <end position="474"/>
    </location>
</feature>
<dbReference type="GO" id="GO:0006886">
    <property type="term" value="P:intracellular protein transport"/>
    <property type="evidence" value="ECO:0007669"/>
    <property type="project" value="InterPro"/>
</dbReference>
<evidence type="ECO:0000256" key="8">
    <source>
        <dbReference type="ARBA" id="ARBA00048462"/>
    </source>
</evidence>
<dbReference type="HOGENOM" id="CLU_309719_0_0_1"/>
<dbReference type="InterPro" id="IPR036168">
    <property type="entry name" value="AP2_Mu_C_sf"/>
</dbReference>
<dbReference type="EMBL" id="GL985056">
    <property type="protein sequence ID" value="EGR53120.1"/>
    <property type="molecule type" value="Genomic_DNA"/>
</dbReference>
<dbReference type="CDD" id="cd14837">
    <property type="entry name" value="AP3_Mu_N"/>
    <property type="match status" value="1"/>
</dbReference>
<dbReference type="GO" id="GO:0005739">
    <property type="term" value="C:mitochondrion"/>
    <property type="evidence" value="ECO:0007669"/>
    <property type="project" value="TreeGrafter"/>
</dbReference>
<evidence type="ECO:0000256" key="6">
    <source>
        <dbReference type="ARBA" id="ARBA00023136"/>
    </source>
</evidence>
<evidence type="ECO:0000313" key="12">
    <source>
        <dbReference type="Proteomes" id="UP000008984"/>
    </source>
</evidence>
<keyword evidence="4" id="KW-0808">Transferase</keyword>
<dbReference type="PROSITE" id="PS00991">
    <property type="entry name" value="CLAT_ADAPTOR_M_2"/>
    <property type="match status" value="1"/>
</dbReference>
<protein>
    <recommendedName>
        <fullName evidence="2">[acyl-carrier-protein] S-malonyltransferase</fullName>
        <ecNumber evidence="2">2.3.1.39</ecNumber>
    </recommendedName>
</protein>
<dbReference type="InterPro" id="IPR011012">
    <property type="entry name" value="Longin-like_dom_sf"/>
</dbReference>
<dbReference type="SUPFAM" id="SSF64356">
    <property type="entry name" value="SNARE-like"/>
    <property type="match status" value="1"/>
</dbReference>
<dbReference type="GO" id="GO:0006633">
    <property type="term" value="P:fatty acid biosynthetic process"/>
    <property type="evidence" value="ECO:0007669"/>
    <property type="project" value="TreeGrafter"/>
</dbReference>
<dbReference type="PANTHER" id="PTHR42681">
    <property type="entry name" value="MALONYL-COA-ACYL CARRIER PROTEIN TRANSACYLASE, MITOCHONDRIAL"/>
    <property type="match status" value="1"/>
</dbReference>
<evidence type="ECO:0000256" key="9">
    <source>
        <dbReference type="SAM" id="MobiDB-lite"/>
    </source>
</evidence>
<comment type="catalytic activity">
    <reaction evidence="8">
        <text>holo-[ACP] + malonyl-CoA = malonyl-[ACP] + CoA</text>
        <dbReference type="Rhea" id="RHEA:41792"/>
        <dbReference type="Rhea" id="RHEA-COMP:9623"/>
        <dbReference type="Rhea" id="RHEA-COMP:9685"/>
        <dbReference type="ChEBI" id="CHEBI:57287"/>
        <dbReference type="ChEBI" id="CHEBI:57384"/>
        <dbReference type="ChEBI" id="CHEBI:64479"/>
        <dbReference type="ChEBI" id="CHEBI:78449"/>
        <dbReference type="EC" id="2.3.1.39"/>
    </reaction>
</comment>
<feature type="region of interest" description="Disordered" evidence="9">
    <location>
        <begin position="341"/>
        <end position="360"/>
    </location>
</feature>
<dbReference type="Gene3D" id="3.30.70.250">
    <property type="entry name" value="Malonyl-CoA ACP transacylase, ACP-binding"/>
    <property type="match status" value="1"/>
</dbReference>
<dbReference type="OrthoDB" id="870at2759"/>
<dbReference type="SUPFAM" id="SSF55048">
    <property type="entry name" value="Probable ACP-binding domain of malonyl-CoA ACP transacylase"/>
    <property type="match status" value="1"/>
</dbReference>
<keyword evidence="6" id="KW-0472">Membrane</keyword>
<name>G0R7T2_HYPJQ</name>
<keyword evidence="12" id="KW-1185">Reference proteome</keyword>
<evidence type="ECO:0000256" key="2">
    <source>
        <dbReference type="ARBA" id="ARBA00013258"/>
    </source>
</evidence>
<reference evidence="11 12" key="1">
    <citation type="journal article" date="2008" name="Nat. Biotechnol.">
        <title>Genome sequencing and analysis of the biomass-degrading fungus Trichoderma reesei (syn. Hypocrea jecorina).</title>
        <authorList>
            <person name="Martinez D."/>
            <person name="Berka R.M."/>
            <person name="Henrissat B."/>
            <person name="Saloheimo M."/>
            <person name="Arvas M."/>
            <person name="Baker S.E."/>
            <person name="Chapman J."/>
            <person name="Chertkov O."/>
            <person name="Coutinho P.M."/>
            <person name="Cullen D."/>
            <person name="Danchin E.G."/>
            <person name="Grigoriev I.V."/>
            <person name="Harris P."/>
            <person name="Jackson M."/>
            <person name="Kubicek C.P."/>
            <person name="Han C.S."/>
            <person name="Ho I."/>
            <person name="Larrondo L.F."/>
            <person name="de Leon A.L."/>
            <person name="Magnuson J.K."/>
            <person name="Merino S."/>
            <person name="Misra M."/>
            <person name="Nelson B."/>
            <person name="Putnam N."/>
            <person name="Robbertse B."/>
            <person name="Salamov A.A."/>
            <person name="Schmoll M."/>
            <person name="Terry A."/>
            <person name="Thayer N."/>
            <person name="Westerholm-Parvinen A."/>
            <person name="Schoch C.L."/>
            <person name="Yao J."/>
            <person name="Barabote R."/>
            <person name="Nelson M.A."/>
            <person name="Detter C."/>
            <person name="Bruce D."/>
            <person name="Kuske C.R."/>
            <person name="Xie G."/>
            <person name="Richardson P."/>
            <person name="Rokhsar D.S."/>
            <person name="Lucas S.M."/>
            <person name="Rubin E.M."/>
            <person name="Dunn-Coleman N."/>
            <person name="Ward M."/>
            <person name="Brettin T.S."/>
        </authorList>
    </citation>
    <scope>NUCLEOTIDE SEQUENCE [LARGE SCALE GENOMIC DNA]</scope>
    <source>
        <strain evidence="11 12">QM6a</strain>
    </source>
</reference>
<evidence type="ECO:0000256" key="5">
    <source>
        <dbReference type="ARBA" id="ARBA00022927"/>
    </source>
</evidence>
<dbReference type="GO" id="GO:0004314">
    <property type="term" value="F:[acyl-carrier-protein] S-malonyltransferase activity"/>
    <property type="evidence" value="ECO:0007669"/>
    <property type="project" value="UniProtKB-EC"/>
</dbReference>
<dbReference type="InterPro" id="IPR050858">
    <property type="entry name" value="Mal-CoA-ACP_Trans/PKS_FabD"/>
</dbReference>
<dbReference type="InterPro" id="IPR028565">
    <property type="entry name" value="MHD"/>
</dbReference>
<feature type="domain" description="MHD" evidence="10">
    <location>
        <begin position="187"/>
        <end position="536"/>
    </location>
</feature>
<dbReference type="VEuPathDB" id="FungiDB:TRIREDRAFT_53811"/>
<dbReference type="Gene3D" id="3.40.366.10">
    <property type="entry name" value="Malonyl-Coenzyme A Acyl Carrier Protein, domain 2"/>
    <property type="match status" value="1"/>
</dbReference>
<accession>G0R7T2</accession>
<dbReference type="SUPFAM" id="SSF52151">
    <property type="entry name" value="FabD/lysophospholipase-like"/>
    <property type="match status" value="1"/>
</dbReference>
<dbReference type="GO" id="GO:0016192">
    <property type="term" value="P:vesicle-mediated transport"/>
    <property type="evidence" value="ECO:0007669"/>
    <property type="project" value="InterPro"/>
</dbReference>
<organism evidence="12">
    <name type="scientific">Hypocrea jecorina (strain QM6a)</name>
    <name type="common">Trichoderma reesei</name>
    <dbReference type="NCBI Taxonomy" id="431241"/>
    <lineage>
        <taxon>Eukaryota</taxon>
        <taxon>Fungi</taxon>
        <taxon>Dikarya</taxon>
        <taxon>Ascomycota</taxon>
        <taxon>Pezizomycotina</taxon>
        <taxon>Sordariomycetes</taxon>
        <taxon>Hypocreomycetidae</taxon>
        <taxon>Hypocreales</taxon>
        <taxon>Hypocreaceae</taxon>
        <taxon>Trichoderma</taxon>
    </lineage>
</organism>
<dbReference type="FunFam" id="3.30.70.250:FF:000006">
    <property type="entry name" value="Malonyl CoA-acyl carrier protein transacylase"/>
    <property type="match status" value="1"/>
</dbReference>
<dbReference type="InterPro" id="IPR018240">
    <property type="entry name" value="Clathrin_mu_CS"/>
</dbReference>
<feature type="compositionally biased region" description="Basic and acidic residues" evidence="9">
    <location>
        <begin position="456"/>
        <end position="471"/>
    </location>
</feature>
<dbReference type="KEGG" id="tre:TRIREDRAFT_53811"/>
<dbReference type="GO" id="GO:0012505">
    <property type="term" value="C:endomembrane system"/>
    <property type="evidence" value="ECO:0007669"/>
    <property type="project" value="UniProtKB-SubCell"/>
</dbReference>
<dbReference type="EC" id="2.3.1.39" evidence="2"/>
<dbReference type="InterPro" id="IPR016036">
    <property type="entry name" value="Malonyl_transacylase_ACP-bd"/>
</dbReference>
<evidence type="ECO:0000259" key="10">
    <source>
        <dbReference type="PROSITE" id="PS51072"/>
    </source>
</evidence>
<dbReference type="Gene3D" id="3.30.450.60">
    <property type="match status" value="1"/>
</dbReference>
<keyword evidence="7" id="KW-0012">Acyltransferase</keyword>
<gene>
    <name evidence="11" type="ORF">TRIREDRAFT_53811</name>
</gene>
<feature type="compositionally biased region" description="Low complexity" evidence="9">
    <location>
        <begin position="347"/>
        <end position="360"/>
    </location>
</feature>
<comment type="subcellular location">
    <subcellularLocation>
        <location evidence="1">Endomembrane system</location>
    </subcellularLocation>
</comment>
<keyword evidence="3" id="KW-0813">Transport</keyword>
<dbReference type="PROSITE" id="PS51072">
    <property type="entry name" value="MHD"/>
    <property type="match status" value="1"/>
</dbReference>
<dbReference type="GO" id="GO:0030131">
    <property type="term" value="C:clathrin adaptor complex"/>
    <property type="evidence" value="ECO:0007669"/>
    <property type="project" value="InterPro"/>
</dbReference>
<dbReference type="SUPFAM" id="SSF49447">
    <property type="entry name" value="Second domain of Mu2 adaptin subunit (ap50) of ap2 adaptor"/>
    <property type="match status" value="1"/>
</dbReference>
<proteinExistence type="predicted"/>
<dbReference type="eggNOG" id="KOG2740">
    <property type="taxonomic scope" value="Eukaryota"/>
</dbReference>
<dbReference type="InterPro" id="IPR001227">
    <property type="entry name" value="Ac_transferase_dom_sf"/>
</dbReference>
<dbReference type="GeneID" id="18485605"/>
<dbReference type="SMART" id="SM00827">
    <property type="entry name" value="PKS_AT"/>
    <property type="match status" value="1"/>
</dbReference>
<dbReference type="Pfam" id="PF00698">
    <property type="entry name" value="Acyl_transf_1"/>
    <property type="match status" value="1"/>
</dbReference>
<evidence type="ECO:0000256" key="7">
    <source>
        <dbReference type="ARBA" id="ARBA00023315"/>
    </source>
</evidence>
<dbReference type="PANTHER" id="PTHR42681:SF1">
    <property type="entry name" value="MALONYL-COA-ACYL CARRIER PROTEIN TRANSACYLASE, MITOCHONDRIAL"/>
    <property type="match status" value="1"/>
</dbReference>